<feature type="signal peptide" evidence="1">
    <location>
        <begin position="1"/>
        <end position="18"/>
    </location>
</feature>
<protein>
    <recommendedName>
        <fullName evidence="4">Secreted protein</fullName>
    </recommendedName>
</protein>
<dbReference type="EMBL" id="CCND01000049">
    <property type="protein sequence ID" value="CDX62353.1"/>
    <property type="molecule type" value="Genomic_DNA"/>
</dbReference>
<name>A0A0K2W5X1_MESPL</name>
<proteinExistence type="predicted"/>
<evidence type="ECO:0008006" key="4">
    <source>
        <dbReference type="Google" id="ProtNLM"/>
    </source>
</evidence>
<accession>A0A0K2W5X1</accession>
<gene>
    <name evidence="2" type="ORF">MPL1032_60017</name>
</gene>
<keyword evidence="1" id="KW-0732">Signal</keyword>
<reference evidence="3" key="1">
    <citation type="submission" date="2014-08" db="EMBL/GenBank/DDBJ databases">
        <authorList>
            <person name="Edwards T."/>
        </authorList>
    </citation>
    <scope>NUCLEOTIDE SEQUENCE [LARGE SCALE GENOMIC DNA]</scope>
</reference>
<sequence length="149" mass="15768">MRTILSALAVTIATSAVAGQADPRALKACQKTSKAFTKIAECLPDADVAVRTLDAFSTIYPAEAAPLKDRCTELNADNLSGAAACVTNAIESGLSLRKSLPAGSDLSDPIFAAVADDGRWSKLESAIKDARAAYPDKMIWGMTLYQPYR</sequence>
<feature type="chain" id="PRO_5005490198" description="Secreted protein" evidence="1">
    <location>
        <begin position="19"/>
        <end position="149"/>
    </location>
</feature>
<organism evidence="2 3">
    <name type="scientific">Mesorhizobium plurifarium</name>
    <dbReference type="NCBI Taxonomy" id="69974"/>
    <lineage>
        <taxon>Bacteria</taxon>
        <taxon>Pseudomonadati</taxon>
        <taxon>Pseudomonadota</taxon>
        <taxon>Alphaproteobacteria</taxon>
        <taxon>Hyphomicrobiales</taxon>
        <taxon>Phyllobacteriaceae</taxon>
        <taxon>Mesorhizobium</taxon>
    </lineage>
</organism>
<evidence type="ECO:0000313" key="2">
    <source>
        <dbReference type="EMBL" id="CDX62353.1"/>
    </source>
</evidence>
<evidence type="ECO:0000313" key="3">
    <source>
        <dbReference type="Proteomes" id="UP000182888"/>
    </source>
</evidence>
<dbReference type="AlphaFoldDB" id="A0A0K2W5X1"/>
<evidence type="ECO:0000256" key="1">
    <source>
        <dbReference type="SAM" id="SignalP"/>
    </source>
</evidence>
<dbReference type="Proteomes" id="UP000182888">
    <property type="component" value="Unassembled WGS sequence"/>
</dbReference>